<dbReference type="PANTHER" id="PTHR14819:SF25">
    <property type="entry name" value="CHROMOSOME UNDETERMINED SCAFFOLD_52, WHOLE GENOME SHOTGUN SEQUENCE"/>
    <property type="match status" value="1"/>
</dbReference>
<dbReference type="InterPro" id="IPR030383">
    <property type="entry name" value="G_VLIG_dom"/>
</dbReference>
<sequence length="203" mass="23454">MEDVLQIAVHAFLRLKMANGKLKLQQTCIFVHQNVPAIDAKTAMTHSRQTMMDKLDKLTCEAASHEGLADITSFSQKEMTEMQMLCNDQLNNFIESNSHRDLMEQWRQSKSIQLGEHITELIRKGIKDIQTTKTLREAELMRTNKRKVHELELQEQAQALASQFKGQELSVQILIETFNSMWKSGWVQLNKTLLIISNRSKKK</sequence>
<dbReference type="AlphaFoldDB" id="A0A8S3UZ99"/>
<comment type="caution">
    <text evidence="2">The sequence shown here is derived from an EMBL/GenBank/DDBJ whole genome shotgun (WGS) entry which is preliminary data.</text>
</comment>
<protein>
    <recommendedName>
        <fullName evidence="1">VLIG-type G domain-containing protein</fullName>
    </recommendedName>
</protein>
<name>A0A8S3UZ99_MYTED</name>
<feature type="domain" description="VLIG-type G" evidence="1">
    <location>
        <begin position="1"/>
        <end position="158"/>
    </location>
</feature>
<dbReference type="Proteomes" id="UP000683360">
    <property type="component" value="Unassembled WGS sequence"/>
</dbReference>
<evidence type="ECO:0000313" key="3">
    <source>
        <dbReference type="Proteomes" id="UP000683360"/>
    </source>
</evidence>
<dbReference type="PROSITE" id="PS51717">
    <property type="entry name" value="G_VLIG"/>
    <property type="match status" value="1"/>
</dbReference>
<reference evidence="2" key="1">
    <citation type="submission" date="2021-03" db="EMBL/GenBank/DDBJ databases">
        <authorList>
            <person name="Bekaert M."/>
        </authorList>
    </citation>
    <scope>NUCLEOTIDE SEQUENCE</scope>
</reference>
<dbReference type="EMBL" id="CAJPWZ010003082">
    <property type="protein sequence ID" value="CAG2251329.1"/>
    <property type="molecule type" value="Genomic_DNA"/>
</dbReference>
<proteinExistence type="predicted"/>
<evidence type="ECO:0000313" key="2">
    <source>
        <dbReference type="EMBL" id="CAG2251329.1"/>
    </source>
</evidence>
<dbReference type="PANTHER" id="PTHR14819">
    <property type="entry name" value="GTP-BINDING"/>
    <property type="match status" value="1"/>
</dbReference>
<evidence type="ECO:0000259" key="1">
    <source>
        <dbReference type="PROSITE" id="PS51717"/>
    </source>
</evidence>
<keyword evidence="3" id="KW-1185">Reference proteome</keyword>
<dbReference type="GO" id="GO:0005525">
    <property type="term" value="F:GTP binding"/>
    <property type="evidence" value="ECO:0007669"/>
    <property type="project" value="InterPro"/>
</dbReference>
<gene>
    <name evidence="2" type="ORF">MEDL_62986</name>
</gene>
<accession>A0A8S3UZ99</accession>
<dbReference type="InterPro" id="IPR052986">
    <property type="entry name" value="VLIG_GTPase"/>
</dbReference>
<organism evidence="2 3">
    <name type="scientific">Mytilus edulis</name>
    <name type="common">Blue mussel</name>
    <dbReference type="NCBI Taxonomy" id="6550"/>
    <lineage>
        <taxon>Eukaryota</taxon>
        <taxon>Metazoa</taxon>
        <taxon>Spiralia</taxon>
        <taxon>Lophotrochozoa</taxon>
        <taxon>Mollusca</taxon>
        <taxon>Bivalvia</taxon>
        <taxon>Autobranchia</taxon>
        <taxon>Pteriomorphia</taxon>
        <taxon>Mytilida</taxon>
        <taxon>Mytiloidea</taxon>
        <taxon>Mytilidae</taxon>
        <taxon>Mytilinae</taxon>
        <taxon>Mytilus</taxon>
    </lineage>
</organism>